<gene>
    <name evidence="8" type="ORF">FJY75_07500</name>
</gene>
<comment type="similarity">
    <text evidence="2">Belongs to the methyl-accepting chemotaxis (MCP) protein family.</text>
</comment>
<evidence type="ECO:0000313" key="8">
    <source>
        <dbReference type="EMBL" id="MBM3317682.1"/>
    </source>
</evidence>
<sequence>MHRHWTIGRKLTISCLLLAIVTLALGGIGSFGVTRGRNAVEEIALARIPGVTGLLQIRAGAEAIAAAQRALVDPVAAEELRARQGDAVAAARARIQEAWTGYQGLERGAEEALLWAEFVPVWERWRSAGDRFFALERRAGPQAARELWAGECLPAQGEVLALLERLVALRAREAAEGAAAAAGEMGFLRLLTLVALAICVAGVIGLGLLIERDITRVFRRVAVALAEGAAQVAAASRQVSASSQSLARGSSDQASSIQETSSSLEEISAMTKRNALGATEANGEVEESVRLLASGQEAMERLSQAILEIKRSSHETARIVKTIDEIAFQTNLLALNAAVEAARAGEAGRGFAVVAEEVRHLARRAGDAARETAALIEDSISNSERGVGVAAETATAFESIAATAKMVHHHVAEIAAASREQSQGLEQINGAVGQMDSVTQQNAATAEESASAAQELNAQAEQLRGLVADLMRLIGGERQAPQEPAGTAWGGQAARSDWTPRVIPGGRPSRAGTRAAPEEVIPFDEDDRILSGF</sequence>
<evidence type="ECO:0000256" key="5">
    <source>
        <dbReference type="SAM" id="MobiDB-lite"/>
    </source>
</evidence>
<dbReference type="Proteomes" id="UP000748308">
    <property type="component" value="Unassembled WGS sequence"/>
</dbReference>
<keyword evidence="6" id="KW-0472">Membrane</keyword>
<dbReference type="InterPro" id="IPR051310">
    <property type="entry name" value="MCP_chemotaxis"/>
</dbReference>
<dbReference type="GO" id="GO:0006935">
    <property type="term" value="P:chemotaxis"/>
    <property type="evidence" value="ECO:0007669"/>
    <property type="project" value="UniProtKB-KW"/>
</dbReference>
<dbReference type="InterPro" id="IPR024478">
    <property type="entry name" value="HlyB_4HB_MCP"/>
</dbReference>
<dbReference type="GO" id="GO:0004888">
    <property type="term" value="F:transmembrane signaling receptor activity"/>
    <property type="evidence" value="ECO:0007669"/>
    <property type="project" value="InterPro"/>
</dbReference>
<comment type="caution">
    <text evidence="8">The sequence shown here is derived from an EMBL/GenBank/DDBJ whole genome shotgun (WGS) entry which is preliminary data.</text>
</comment>
<keyword evidence="4" id="KW-0175">Coiled coil</keyword>
<dbReference type="SMART" id="SM00283">
    <property type="entry name" value="MA"/>
    <property type="match status" value="1"/>
</dbReference>
<dbReference type="PRINTS" id="PR00260">
    <property type="entry name" value="CHEMTRNSDUCR"/>
</dbReference>
<dbReference type="Pfam" id="PF12729">
    <property type="entry name" value="4HB_MCP_1"/>
    <property type="match status" value="1"/>
</dbReference>
<dbReference type="GO" id="GO:0007165">
    <property type="term" value="P:signal transduction"/>
    <property type="evidence" value="ECO:0007669"/>
    <property type="project" value="UniProtKB-KW"/>
</dbReference>
<dbReference type="Pfam" id="PF00015">
    <property type="entry name" value="MCPsignal"/>
    <property type="match status" value="1"/>
</dbReference>
<evidence type="ECO:0000259" key="7">
    <source>
        <dbReference type="PROSITE" id="PS50111"/>
    </source>
</evidence>
<evidence type="ECO:0000256" key="3">
    <source>
        <dbReference type="PROSITE-ProRule" id="PRU00284"/>
    </source>
</evidence>
<dbReference type="InterPro" id="IPR004089">
    <property type="entry name" value="MCPsignal_dom"/>
</dbReference>
<dbReference type="GO" id="GO:0016020">
    <property type="term" value="C:membrane"/>
    <property type="evidence" value="ECO:0007669"/>
    <property type="project" value="InterPro"/>
</dbReference>
<keyword evidence="1" id="KW-0145">Chemotaxis</keyword>
<dbReference type="InterPro" id="IPR004090">
    <property type="entry name" value="Chemotax_Me-accpt_rcpt"/>
</dbReference>
<accession>A0A937XC87</accession>
<dbReference type="PANTHER" id="PTHR43531:SF11">
    <property type="entry name" value="METHYL-ACCEPTING CHEMOTAXIS PROTEIN 3"/>
    <property type="match status" value="1"/>
</dbReference>
<dbReference type="AlphaFoldDB" id="A0A937XC87"/>
<dbReference type="PROSITE" id="PS50111">
    <property type="entry name" value="CHEMOTAXIS_TRANSDUC_2"/>
    <property type="match status" value="1"/>
</dbReference>
<dbReference type="PANTHER" id="PTHR43531">
    <property type="entry name" value="PROTEIN ICFG"/>
    <property type="match status" value="1"/>
</dbReference>
<feature type="transmembrane region" description="Helical" evidence="6">
    <location>
        <begin position="187"/>
        <end position="210"/>
    </location>
</feature>
<proteinExistence type="inferred from homology"/>
<evidence type="ECO:0000256" key="6">
    <source>
        <dbReference type="SAM" id="Phobius"/>
    </source>
</evidence>
<evidence type="ECO:0000256" key="1">
    <source>
        <dbReference type="ARBA" id="ARBA00022500"/>
    </source>
</evidence>
<dbReference type="Gene3D" id="1.10.287.950">
    <property type="entry name" value="Methyl-accepting chemotaxis protein"/>
    <property type="match status" value="1"/>
</dbReference>
<evidence type="ECO:0000256" key="4">
    <source>
        <dbReference type="SAM" id="Coils"/>
    </source>
</evidence>
<reference evidence="8" key="1">
    <citation type="submission" date="2019-03" db="EMBL/GenBank/DDBJ databases">
        <title>Lake Tanganyika Metagenome-Assembled Genomes (MAGs).</title>
        <authorList>
            <person name="Tran P."/>
        </authorList>
    </citation>
    <scope>NUCLEOTIDE SEQUENCE</scope>
    <source>
        <strain evidence="8">M_DeepCast_400m_m2_100</strain>
    </source>
</reference>
<keyword evidence="3" id="KW-0807">Transducer</keyword>
<keyword evidence="6" id="KW-1133">Transmembrane helix</keyword>
<evidence type="ECO:0000256" key="2">
    <source>
        <dbReference type="ARBA" id="ARBA00029447"/>
    </source>
</evidence>
<dbReference type="SUPFAM" id="SSF58104">
    <property type="entry name" value="Methyl-accepting chemotaxis protein (MCP) signaling domain"/>
    <property type="match status" value="1"/>
</dbReference>
<dbReference type="CDD" id="cd11386">
    <property type="entry name" value="MCP_signal"/>
    <property type="match status" value="1"/>
</dbReference>
<keyword evidence="6" id="KW-0812">Transmembrane</keyword>
<feature type="region of interest" description="Disordered" evidence="5">
    <location>
        <begin position="481"/>
        <end position="518"/>
    </location>
</feature>
<evidence type="ECO:0000313" key="9">
    <source>
        <dbReference type="Proteomes" id="UP000748308"/>
    </source>
</evidence>
<dbReference type="EMBL" id="VGIY01000166">
    <property type="protein sequence ID" value="MBM3317682.1"/>
    <property type="molecule type" value="Genomic_DNA"/>
</dbReference>
<feature type="domain" description="Methyl-accepting transducer" evidence="7">
    <location>
        <begin position="228"/>
        <end position="457"/>
    </location>
</feature>
<name>A0A937XC87_UNCEI</name>
<protein>
    <submittedName>
        <fullName evidence="8">Methyl-accepting chemotaxis protein</fullName>
    </submittedName>
</protein>
<feature type="coiled-coil region" evidence="4">
    <location>
        <begin position="443"/>
        <end position="473"/>
    </location>
</feature>
<organism evidence="8 9">
    <name type="scientific">Eiseniibacteriota bacterium</name>
    <dbReference type="NCBI Taxonomy" id="2212470"/>
    <lineage>
        <taxon>Bacteria</taxon>
        <taxon>Candidatus Eiseniibacteriota</taxon>
    </lineage>
</organism>